<sequence length="463" mass="50265">MKKNLLLATLIVQSVSAQIISKDQAFATSGIYSMAENTAWSAMVQNSDSSIFFTYAKENTTSGLRDSFLSKLTVNGTVDYSFGTNGTLQLPYYAYNSQLKKQSDGKLLVMGFSNTGAAVTRLLPNGTSDITFGNNGTVIIPELYPDGNDRSYGIVFQNDKIIVHGVDSPDGLNFKHKIYRLNNNGTIDTTFGANGSVFTQGGWSPGSFVLLDNQNNITAVTNNGIMEKFNSNGNPNTSFGNNGVLQMASGLGFAGTVMMDSNNRIVYSTLNDEVFRINPDGTSDPTFNYNLPDHSGINGGAWILNITEKDGYYYIGGNGEGDFAHTAFISRLTQNGNIDPSFNYYSESDSNLGGIGDMIVNNNNIITIGGLHVVKYIVNNTTLATKEITKSNNNIAFENPVSQNLIYITKDKVAKIEIFSALGERMRTTKESHTPVSDLPKGIYVAKVTFEDGSISTKKIIKN</sequence>
<dbReference type="RefSeq" id="WP_115973819.1">
    <property type="nucleotide sequence ID" value="NZ_QNVT01000044.1"/>
</dbReference>
<dbReference type="NCBIfam" id="TIGR02608">
    <property type="entry name" value="delta_60_rpt"/>
    <property type="match status" value="4"/>
</dbReference>
<organism evidence="2 3">
    <name type="scientific">Chryseobacterium pennae</name>
    <dbReference type="NCBI Taxonomy" id="2258962"/>
    <lineage>
        <taxon>Bacteria</taxon>
        <taxon>Pseudomonadati</taxon>
        <taxon>Bacteroidota</taxon>
        <taxon>Flavobacteriia</taxon>
        <taxon>Flavobacteriales</taxon>
        <taxon>Weeksellaceae</taxon>
        <taxon>Chryseobacterium group</taxon>
        <taxon>Chryseobacterium</taxon>
    </lineage>
</organism>
<keyword evidence="1" id="KW-0732">Signal</keyword>
<dbReference type="InterPro" id="IPR013431">
    <property type="entry name" value="Delta_60_rpt"/>
</dbReference>
<comment type="caution">
    <text evidence="2">The sequence shown here is derived from an EMBL/GenBank/DDBJ whole genome shotgun (WGS) entry which is preliminary data.</text>
</comment>
<gene>
    <name evidence="2" type="ORF">DRF65_27060</name>
</gene>
<protein>
    <submittedName>
        <fullName evidence="2">Uncharacterized protein</fullName>
    </submittedName>
</protein>
<evidence type="ECO:0000256" key="1">
    <source>
        <dbReference type="ARBA" id="ARBA00022729"/>
    </source>
</evidence>
<dbReference type="InterPro" id="IPR026444">
    <property type="entry name" value="Secre_tail"/>
</dbReference>
<dbReference type="Pfam" id="PF17164">
    <property type="entry name" value="DUF5122"/>
    <property type="match status" value="2"/>
</dbReference>
<proteinExistence type="predicted"/>
<evidence type="ECO:0000313" key="3">
    <source>
        <dbReference type="Proteomes" id="UP000256686"/>
    </source>
</evidence>
<accession>A0A3D9C0G9</accession>
<dbReference type="EMBL" id="QNVT01000044">
    <property type="protein sequence ID" value="REC59239.1"/>
    <property type="molecule type" value="Genomic_DNA"/>
</dbReference>
<name>A0A3D9C0G9_9FLAO</name>
<reference evidence="3" key="1">
    <citation type="submission" date="2018-06" db="EMBL/GenBank/DDBJ databases">
        <authorList>
            <person name="Lum Nde A."/>
            <person name="Hugo C."/>
        </authorList>
    </citation>
    <scope>NUCLEOTIDE SEQUENCE [LARGE SCALE GENOMIC DNA]</scope>
    <source>
        <strain evidence="3">1_F178</strain>
    </source>
</reference>
<keyword evidence="3" id="KW-1185">Reference proteome</keyword>
<dbReference type="AlphaFoldDB" id="A0A3D9C0G9"/>
<evidence type="ECO:0000313" key="2">
    <source>
        <dbReference type="EMBL" id="REC59239.1"/>
    </source>
</evidence>
<dbReference type="Proteomes" id="UP000256686">
    <property type="component" value="Unassembled WGS sequence"/>
</dbReference>
<dbReference type="Gene3D" id="2.80.10.50">
    <property type="match status" value="2"/>
</dbReference>
<dbReference type="NCBIfam" id="TIGR04183">
    <property type="entry name" value="Por_Secre_tail"/>
    <property type="match status" value="1"/>
</dbReference>